<dbReference type="GO" id="GO:0110001">
    <property type="term" value="C:toxin-antitoxin complex"/>
    <property type="evidence" value="ECO:0007669"/>
    <property type="project" value="InterPro"/>
</dbReference>
<gene>
    <name evidence="2" type="ORF">rosag_47390</name>
</gene>
<evidence type="ECO:0008006" key="4">
    <source>
        <dbReference type="Google" id="ProtNLM"/>
    </source>
</evidence>
<accession>A0AA37V8W2</accession>
<feature type="compositionally biased region" description="Low complexity" evidence="1">
    <location>
        <begin position="22"/>
        <end position="31"/>
    </location>
</feature>
<dbReference type="Proteomes" id="UP001161325">
    <property type="component" value="Unassembled WGS sequence"/>
</dbReference>
<protein>
    <recommendedName>
        <fullName evidence="4">Toxin YhaV</fullName>
    </recommendedName>
</protein>
<keyword evidence="3" id="KW-1185">Reference proteome</keyword>
<dbReference type="EMBL" id="BRXS01000008">
    <property type="protein sequence ID" value="GLC28226.1"/>
    <property type="molecule type" value="Genomic_DNA"/>
</dbReference>
<feature type="region of interest" description="Disordered" evidence="1">
    <location>
        <begin position="1"/>
        <end position="33"/>
    </location>
</feature>
<reference evidence="2" key="1">
    <citation type="submission" date="2022-08" db="EMBL/GenBank/DDBJ databases">
        <title>Draft genome sequencing of Roseisolibacter agri AW1220.</title>
        <authorList>
            <person name="Tobiishi Y."/>
            <person name="Tonouchi A."/>
        </authorList>
    </citation>
    <scope>NUCLEOTIDE SEQUENCE</scope>
    <source>
        <strain evidence="2">AW1220</strain>
    </source>
</reference>
<dbReference type="GO" id="GO:0004540">
    <property type="term" value="F:RNA nuclease activity"/>
    <property type="evidence" value="ECO:0007669"/>
    <property type="project" value="InterPro"/>
</dbReference>
<proteinExistence type="predicted"/>
<organism evidence="2 3">
    <name type="scientific">Roseisolibacter agri</name>
    <dbReference type="NCBI Taxonomy" id="2014610"/>
    <lineage>
        <taxon>Bacteria</taxon>
        <taxon>Pseudomonadati</taxon>
        <taxon>Gemmatimonadota</taxon>
        <taxon>Gemmatimonadia</taxon>
        <taxon>Gemmatimonadales</taxon>
        <taxon>Gemmatimonadaceae</taxon>
        <taxon>Roseisolibacter</taxon>
    </lineage>
</organism>
<evidence type="ECO:0000313" key="2">
    <source>
        <dbReference type="EMBL" id="GLC28226.1"/>
    </source>
</evidence>
<dbReference type="AlphaFoldDB" id="A0AA37V8W2"/>
<evidence type="ECO:0000256" key="1">
    <source>
        <dbReference type="SAM" id="MobiDB-lite"/>
    </source>
</evidence>
<comment type="caution">
    <text evidence="2">The sequence shown here is derived from an EMBL/GenBank/DDBJ whole genome shotgun (WGS) entry which is preliminary data.</text>
</comment>
<dbReference type="Pfam" id="PF11663">
    <property type="entry name" value="Toxin_YhaV"/>
    <property type="match status" value="1"/>
</dbReference>
<dbReference type="InterPro" id="IPR021679">
    <property type="entry name" value="Toxin_endonuclease_YhaV"/>
</dbReference>
<name>A0AA37V8W2_9BACT</name>
<evidence type="ECO:0000313" key="3">
    <source>
        <dbReference type="Proteomes" id="UP001161325"/>
    </source>
</evidence>
<sequence length="212" mass="23511">MADRRKPQRPQQDASRGRTPDATGAARVPVGRGVGRGGAPLARAPMNAPLVFQGWRIIVWPGFADRWAALRGEVERLRTVDPTGYATKPATKVFAAVRTLIRDEIPRDPGAARFRQGRTLGAGYARWRRAKFFERYRLFFRYDSTAKVIAYVWLNDERTLRARGARSDPYAVFGDMLRAGAPPDDWDALVAACRGWTAEDARDPTSGAPPAA</sequence>